<keyword evidence="3 6" id="KW-0812">Transmembrane</keyword>
<name>A3U980_CROAH</name>
<feature type="transmembrane region" description="Helical" evidence="6">
    <location>
        <begin position="123"/>
        <end position="140"/>
    </location>
</feature>
<dbReference type="Pfam" id="PF00892">
    <property type="entry name" value="EamA"/>
    <property type="match status" value="2"/>
</dbReference>
<evidence type="ECO:0000313" key="8">
    <source>
        <dbReference type="EMBL" id="EAP86366.1"/>
    </source>
</evidence>
<comment type="similarity">
    <text evidence="2">Belongs to the EamA transporter family.</text>
</comment>
<dbReference type="AlphaFoldDB" id="A3U980"/>
<feature type="transmembrane region" description="Helical" evidence="6">
    <location>
        <begin position="219"/>
        <end position="240"/>
    </location>
</feature>
<evidence type="ECO:0000256" key="3">
    <source>
        <dbReference type="ARBA" id="ARBA00022692"/>
    </source>
</evidence>
<dbReference type="GeneID" id="89453752"/>
<dbReference type="InterPro" id="IPR000620">
    <property type="entry name" value="EamA_dom"/>
</dbReference>
<feature type="domain" description="EamA" evidence="7">
    <location>
        <begin position="8"/>
        <end position="140"/>
    </location>
</feature>
<evidence type="ECO:0000256" key="1">
    <source>
        <dbReference type="ARBA" id="ARBA00004141"/>
    </source>
</evidence>
<evidence type="ECO:0000256" key="4">
    <source>
        <dbReference type="ARBA" id="ARBA00022989"/>
    </source>
</evidence>
<evidence type="ECO:0000256" key="6">
    <source>
        <dbReference type="SAM" id="Phobius"/>
    </source>
</evidence>
<feature type="transmembrane region" description="Helical" evidence="6">
    <location>
        <begin position="273"/>
        <end position="290"/>
    </location>
</feature>
<feature type="transmembrane region" description="Helical" evidence="6">
    <location>
        <begin position="185"/>
        <end position="207"/>
    </location>
</feature>
<evidence type="ECO:0000313" key="9">
    <source>
        <dbReference type="Proteomes" id="UP000002297"/>
    </source>
</evidence>
<dbReference type="EMBL" id="CP002046">
    <property type="protein sequence ID" value="EAP86366.1"/>
    <property type="molecule type" value="Genomic_DNA"/>
</dbReference>
<dbReference type="OrthoDB" id="9812547at2"/>
<keyword evidence="4 6" id="KW-1133">Transmembrane helix</keyword>
<gene>
    <name evidence="8" type="ordered locus">CA2559_10038</name>
</gene>
<feature type="transmembrane region" description="Helical" evidence="6">
    <location>
        <begin position="152"/>
        <end position="173"/>
    </location>
</feature>
<dbReference type="SUPFAM" id="SSF103481">
    <property type="entry name" value="Multidrug resistance efflux transporter EmrE"/>
    <property type="match status" value="2"/>
</dbReference>
<dbReference type="PANTHER" id="PTHR32322:SF2">
    <property type="entry name" value="EAMA DOMAIN-CONTAINING PROTEIN"/>
    <property type="match status" value="1"/>
</dbReference>
<sequence length="302" mass="33206">MKSNPLLIIVAFFSIYVFWGSTYVMNKLAVTELDPLMLACIRFTAAGSLIFIIAKCLKLSLKISKKQLLNCALAGFLFLAYGNGMFVWALQFVDSGFAAIEASLQPLLILVLMRIVDRKPIKLKSVVGIILGIIGIYLLVSQQELTTQEGSVLGMLVIFTCVLSWCIGSVFVSKAELPKNFFVNTGYQMLLGGFMLGIASVITGETWSFPTTWQTSTQLSLLGLIFFGSIAAFTSFNYLLKVVSTEKVATSAYINPIIAIFLGWYFLDETITTQTLVSAAVLLTGVYFINSSKKMKKGKKFT</sequence>
<accession>A3U980</accession>
<evidence type="ECO:0000259" key="7">
    <source>
        <dbReference type="Pfam" id="PF00892"/>
    </source>
</evidence>
<keyword evidence="9" id="KW-1185">Reference proteome</keyword>
<keyword evidence="5 6" id="KW-0472">Membrane</keyword>
<dbReference type="HOGENOM" id="CLU_033863_5_1_10"/>
<dbReference type="InterPro" id="IPR037185">
    <property type="entry name" value="EmrE-like"/>
</dbReference>
<dbReference type="STRING" id="216432.CA2559_10038"/>
<proteinExistence type="inferred from homology"/>
<reference evidence="8 9" key="1">
    <citation type="journal article" date="2010" name="J. Bacteriol.">
        <title>The complete genome sequence of Croceibacter atlanticus HTCC2559T.</title>
        <authorList>
            <person name="Oh H.M."/>
            <person name="Kang I."/>
            <person name="Ferriera S."/>
            <person name="Giovannoni S.J."/>
            <person name="Cho J.C."/>
        </authorList>
    </citation>
    <scope>NUCLEOTIDE SEQUENCE [LARGE SCALE GENOMIC DNA]</scope>
    <source>
        <strain evidence="9">ATCC BAA-628 / HTCC2559 / KCTC 12090</strain>
    </source>
</reference>
<protein>
    <submittedName>
        <fullName evidence="8">Transporter, putative</fullName>
    </submittedName>
</protein>
<dbReference type="KEGG" id="cat:CA2559_10038"/>
<dbReference type="PANTHER" id="PTHR32322">
    <property type="entry name" value="INNER MEMBRANE TRANSPORTER"/>
    <property type="match status" value="1"/>
</dbReference>
<dbReference type="InterPro" id="IPR050638">
    <property type="entry name" value="AA-Vitamin_Transporters"/>
</dbReference>
<evidence type="ECO:0000256" key="5">
    <source>
        <dbReference type="ARBA" id="ARBA00023136"/>
    </source>
</evidence>
<feature type="transmembrane region" description="Helical" evidence="6">
    <location>
        <begin position="69"/>
        <end position="90"/>
    </location>
</feature>
<feature type="domain" description="EamA" evidence="7">
    <location>
        <begin position="153"/>
        <end position="290"/>
    </location>
</feature>
<organism evidence="8 9">
    <name type="scientific">Croceibacter atlanticus (strain ATCC BAA-628 / JCM 21780 / CIP 108009 / IAM 15332 / KCTC 12090 / HTCC2559)</name>
    <dbReference type="NCBI Taxonomy" id="216432"/>
    <lineage>
        <taxon>Bacteria</taxon>
        <taxon>Pseudomonadati</taxon>
        <taxon>Bacteroidota</taxon>
        <taxon>Flavobacteriia</taxon>
        <taxon>Flavobacteriales</taxon>
        <taxon>Flavobacteriaceae</taxon>
        <taxon>Croceibacter</taxon>
    </lineage>
</organism>
<comment type="subcellular location">
    <subcellularLocation>
        <location evidence="1">Membrane</location>
        <topology evidence="1">Multi-pass membrane protein</topology>
    </subcellularLocation>
</comment>
<feature type="transmembrane region" description="Helical" evidence="6">
    <location>
        <begin position="36"/>
        <end position="57"/>
    </location>
</feature>
<feature type="transmembrane region" description="Helical" evidence="6">
    <location>
        <begin position="7"/>
        <end position="24"/>
    </location>
</feature>
<dbReference type="GO" id="GO:0016020">
    <property type="term" value="C:membrane"/>
    <property type="evidence" value="ECO:0007669"/>
    <property type="project" value="UniProtKB-SubCell"/>
</dbReference>
<dbReference type="RefSeq" id="WP_013187751.1">
    <property type="nucleotide sequence ID" value="NC_014230.1"/>
</dbReference>
<feature type="transmembrane region" description="Helical" evidence="6">
    <location>
        <begin position="96"/>
        <end position="116"/>
    </location>
</feature>
<dbReference type="eggNOG" id="COG0697">
    <property type="taxonomic scope" value="Bacteria"/>
</dbReference>
<evidence type="ECO:0000256" key="2">
    <source>
        <dbReference type="ARBA" id="ARBA00007362"/>
    </source>
</evidence>
<feature type="transmembrane region" description="Helical" evidence="6">
    <location>
        <begin position="252"/>
        <end position="267"/>
    </location>
</feature>
<dbReference type="Proteomes" id="UP000002297">
    <property type="component" value="Chromosome"/>
</dbReference>